<accession>A0ABT3INA0</accession>
<dbReference type="PROSITE" id="PS51352">
    <property type="entry name" value="THIOREDOXIN_2"/>
    <property type="match status" value="1"/>
</dbReference>
<proteinExistence type="predicted"/>
<keyword evidence="7" id="KW-1185">Reference proteome</keyword>
<dbReference type="Gene3D" id="3.40.30.10">
    <property type="entry name" value="Glutaredoxin"/>
    <property type="match status" value="1"/>
</dbReference>
<dbReference type="PANTHER" id="PTHR42852">
    <property type="entry name" value="THIOL:DISULFIDE INTERCHANGE PROTEIN DSBE"/>
    <property type="match status" value="1"/>
</dbReference>
<dbReference type="CDD" id="cd02966">
    <property type="entry name" value="TlpA_like_family"/>
    <property type="match status" value="1"/>
</dbReference>
<evidence type="ECO:0000256" key="2">
    <source>
        <dbReference type="ARBA" id="ARBA00022748"/>
    </source>
</evidence>
<evidence type="ECO:0000259" key="5">
    <source>
        <dbReference type="PROSITE" id="PS51352"/>
    </source>
</evidence>
<dbReference type="Pfam" id="PF00578">
    <property type="entry name" value="AhpC-TSA"/>
    <property type="match status" value="1"/>
</dbReference>
<organism evidence="6 7">
    <name type="scientific">Chitinophaga nivalis</name>
    <dbReference type="NCBI Taxonomy" id="2991709"/>
    <lineage>
        <taxon>Bacteria</taxon>
        <taxon>Pseudomonadati</taxon>
        <taxon>Bacteroidota</taxon>
        <taxon>Chitinophagia</taxon>
        <taxon>Chitinophagales</taxon>
        <taxon>Chitinophagaceae</taxon>
        <taxon>Chitinophaga</taxon>
    </lineage>
</organism>
<keyword evidence="4" id="KW-0676">Redox-active center</keyword>
<dbReference type="RefSeq" id="WP_264731848.1">
    <property type="nucleotide sequence ID" value="NZ_JAPDNR010000001.1"/>
</dbReference>
<feature type="domain" description="Thioredoxin" evidence="5">
    <location>
        <begin position="234"/>
        <end position="377"/>
    </location>
</feature>
<evidence type="ECO:0000256" key="3">
    <source>
        <dbReference type="ARBA" id="ARBA00023157"/>
    </source>
</evidence>
<dbReference type="InterPro" id="IPR025380">
    <property type="entry name" value="DUF4369"/>
</dbReference>
<name>A0ABT3INA0_9BACT</name>
<evidence type="ECO:0000256" key="4">
    <source>
        <dbReference type="ARBA" id="ARBA00023284"/>
    </source>
</evidence>
<gene>
    <name evidence="6" type="ORF">OL497_16050</name>
</gene>
<dbReference type="SUPFAM" id="SSF52833">
    <property type="entry name" value="Thioredoxin-like"/>
    <property type="match status" value="1"/>
</dbReference>
<dbReference type="PANTHER" id="PTHR42852:SF6">
    <property type="entry name" value="THIOL:DISULFIDE INTERCHANGE PROTEIN DSBE"/>
    <property type="match status" value="1"/>
</dbReference>
<keyword evidence="2" id="KW-0201">Cytochrome c-type biogenesis</keyword>
<keyword evidence="3" id="KW-1015">Disulfide bond</keyword>
<dbReference type="InterPro" id="IPR013766">
    <property type="entry name" value="Thioredoxin_domain"/>
</dbReference>
<dbReference type="Pfam" id="PF14289">
    <property type="entry name" value="DUF4369"/>
    <property type="match status" value="1"/>
</dbReference>
<evidence type="ECO:0000256" key="1">
    <source>
        <dbReference type="ARBA" id="ARBA00004196"/>
    </source>
</evidence>
<comment type="caution">
    <text evidence="6">The sequence shown here is derived from an EMBL/GenBank/DDBJ whole genome shotgun (WGS) entry which is preliminary data.</text>
</comment>
<protein>
    <submittedName>
        <fullName evidence="6">AhpC/TSA family protein</fullName>
    </submittedName>
</protein>
<dbReference type="PROSITE" id="PS00194">
    <property type="entry name" value="THIOREDOXIN_1"/>
    <property type="match status" value="1"/>
</dbReference>
<dbReference type="InterPro" id="IPR017937">
    <property type="entry name" value="Thioredoxin_CS"/>
</dbReference>
<evidence type="ECO:0000313" key="6">
    <source>
        <dbReference type="EMBL" id="MCW3485423.1"/>
    </source>
</evidence>
<comment type="subcellular location">
    <subcellularLocation>
        <location evidence="1">Cell envelope</location>
    </subcellularLocation>
</comment>
<dbReference type="EMBL" id="JAPDNS010000002">
    <property type="protein sequence ID" value="MCW3485423.1"/>
    <property type="molecule type" value="Genomic_DNA"/>
</dbReference>
<dbReference type="InterPro" id="IPR036249">
    <property type="entry name" value="Thioredoxin-like_sf"/>
</dbReference>
<dbReference type="InterPro" id="IPR000866">
    <property type="entry name" value="AhpC/TSA"/>
</dbReference>
<dbReference type="InterPro" id="IPR050553">
    <property type="entry name" value="Thioredoxin_ResA/DsbE_sf"/>
</dbReference>
<evidence type="ECO:0000313" key="7">
    <source>
        <dbReference type="Proteomes" id="UP001207742"/>
    </source>
</evidence>
<reference evidence="6 7" key="1">
    <citation type="submission" date="2022-10" db="EMBL/GenBank/DDBJ databases">
        <title>Chitinophaga nivalis PC15 sp. nov., isolated from Pyeongchang county, South Korea.</title>
        <authorList>
            <person name="Trinh H.N."/>
        </authorList>
    </citation>
    <scope>NUCLEOTIDE SEQUENCE [LARGE SCALE GENOMIC DNA]</scope>
    <source>
        <strain evidence="6 7">PC14</strain>
    </source>
</reference>
<dbReference type="Proteomes" id="UP001207742">
    <property type="component" value="Unassembled WGS sequence"/>
</dbReference>
<sequence>MINLRNTLIAACVLLPIRGWAQQPGYVISGILPADTVTYQVYLQYAVSKEEKTIDSTTGAHGKFVLQGKVAAPVKATLTIVSAYQAAQTLPFYLENTRMTVQVKDAPQSAAITGSPLNTAYRKYATYLEKPEQLMQAVSAAYRNAPEEKQKDPAFRDQLDEQYAQAVKLQEQLQYEYISNEGDPFFSLQALKDIIRHTPDPAKVATVFSTLPAAVRQSPDGKLLAQKITIARTTAIGAPAPDFVQPDATGKAVKLSQFRGKYVLVDFWASWCGPCRAENPNLVRLYHAYKDKGFTILGVSLDRKDKKADWQKAILTDQLSWTQVSDLQGWNNAVAKQYGIEFIPRNFLIDPNGIIIGRDLKGEKLAAKLAGLPATNK</sequence>